<comment type="caution">
    <text evidence="1">The sequence shown here is derived from an EMBL/GenBank/DDBJ whole genome shotgun (WGS) entry which is preliminary data.</text>
</comment>
<evidence type="ECO:0000313" key="2">
    <source>
        <dbReference type="Proteomes" id="UP000077628"/>
    </source>
</evidence>
<dbReference type="AlphaFoldDB" id="A0A177N6Q4"/>
<dbReference type="EMBL" id="LUUK01000207">
    <property type="protein sequence ID" value="OAI13686.1"/>
    <property type="molecule type" value="Genomic_DNA"/>
</dbReference>
<dbReference type="STRING" id="702114.A1355_13205"/>
<evidence type="ECO:0000313" key="1">
    <source>
        <dbReference type="EMBL" id="OAI13686.1"/>
    </source>
</evidence>
<gene>
    <name evidence="1" type="ORF">A1355_13205</name>
</gene>
<dbReference type="Proteomes" id="UP000077628">
    <property type="component" value="Unassembled WGS sequence"/>
</dbReference>
<reference evidence="2" key="1">
    <citation type="submission" date="2016-03" db="EMBL/GenBank/DDBJ databases">
        <authorList>
            <person name="Heylen K."/>
            <person name="De Vos P."/>
            <person name="Vekeman B."/>
        </authorList>
    </citation>
    <scope>NUCLEOTIDE SEQUENCE [LARGE SCALE GENOMIC DNA]</scope>
    <source>
        <strain evidence="2">R-45383</strain>
    </source>
</reference>
<dbReference type="OrthoDB" id="5574399at2"/>
<accession>A0A177N6Q4</accession>
<sequence>MNKDKLTARVRQTDVELEHTGNYLADDDTELERNPHRKTGKLEAGLGNFREKIRKGPKQPGY</sequence>
<dbReference type="RefSeq" id="WP_064031180.1">
    <property type="nucleotide sequence ID" value="NZ_LUUK01000207.1"/>
</dbReference>
<keyword evidence="2" id="KW-1185">Reference proteome</keyword>
<name>A0A177N6Q4_9GAMM</name>
<protein>
    <recommendedName>
        <fullName evidence="3">General stress protein CsbD</fullName>
    </recommendedName>
</protein>
<evidence type="ECO:0008006" key="3">
    <source>
        <dbReference type="Google" id="ProtNLM"/>
    </source>
</evidence>
<organism evidence="1 2">
    <name type="scientific">Methylomonas koyamae</name>
    <dbReference type="NCBI Taxonomy" id="702114"/>
    <lineage>
        <taxon>Bacteria</taxon>
        <taxon>Pseudomonadati</taxon>
        <taxon>Pseudomonadota</taxon>
        <taxon>Gammaproteobacteria</taxon>
        <taxon>Methylococcales</taxon>
        <taxon>Methylococcaceae</taxon>
        <taxon>Methylomonas</taxon>
    </lineage>
</organism>
<proteinExistence type="predicted"/>